<protein>
    <recommendedName>
        <fullName evidence="3">Flavin reductase</fullName>
    </recommendedName>
</protein>
<dbReference type="AlphaFoldDB" id="A0A1C6TYM7"/>
<dbReference type="RefSeq" id="WP_091115954.1">
    <property type="nucleotide sequence ID" value="NZ_FMHY01000002.1"/>
</dbReference>
<organism evidence="1 2">
    <name type="scientific">Micromonospora eburnea</name>
    <dbReference type="NCBI Taxonomy" id="227316"/>
    <lineage>
        <taxon>Bacteria</taxon>
        <taxon>Bacillati</taxon>
        <taxon>Actinomycetota</taxon>
        <taxon>Actinomycetes</taxon>
        <taxon>Micromonosporales</taxon>
        <taxon>Micromonosporaceae</taxon>
        <taxon>Micromonospora</taxon>
    </lineage>
</organism>
<proteinExistence type="predicted"/>
<evidence type="ECO:0000313" key="2">
    <source>
        <dbReference type="Proteomes" id="UP000199696"/>
    </source>
</evidence>
<dbReference type="OrthoDB" id="3393036at2"/>
<evidence type="ECO:0008006" key="3">
    <source>
        <dbReference type="Google" id="ProtNLM"/>
    </source>
</evidence>
<dbReference type="STRING" id="227316.GA0070604_1374"/>
<gene>
    <name evidence="1" type="ORF">GA0070604_1374</name>
</gene>
<evidence type="ECO:0000313" key="1">
    <source>
        <dbReference type="EMBL" id="SCL46884.1"/>
    </source>
</evidence>
<name>A0A1C6TYM7_9ACTN</name>
<reference evidence="2" key="1">
    <citation type="submission" date="2016-06" db="EMBL/GenBank/DDBJ databases">
        <authorList>
            <person name="Varghese N."/>
            <person name="Submissions Spin"/>
        </authorList>
    </citation>
    <scope>NUCLEOTIDE SEQUENCE [LARGE SCALE GENOMIC DNA]</scope>
    <source>
        <strain evidence="2">DSM 44814</strain>
    </source>
</reference>
<sequence length="82" mass="9494">MGRRVIPHLPTRPLWRCRNCGAEWPCQPARLSLLVEYRGNRTALLLYLGGLMAEAREQLAQLNPDHAPDLHHRFIAWARARD</sequence>
<dbReference type="EMBL" id="FMHY01000002">
    <property type="protein sequence ID" value="SCL46884.1"/>
    <property type="molecule type" value="Genomic_DNA"/>
</dbReference>
<keyword evidence="2" id="KW-1185">Reference proteome</keyword>
<accession>A0A1C6TYM7</accession>
<dbReference type="Proteomes" id="UP000199696">
    <property type="component" value="Unassembled WGS sequence"/>
</dbReference>